<dbReference type="EMBL" id="JBHMQT010000033">
    <property type="protein sequence ID" value="MFC0863626.1"/>
    <property type="molecule type" value="Genomic_DNA"/>
</dbReference>
<sequence length="45" mass="5328">MLSRSLPARLVQHARRRILKISTTWPWKEAFLICWNRLCALPVPV</sequence>
<protein>
    <recommendedName>
        <fullName evidence="3">Transposase DDE domain-containing protein</fullName>
    </recommendedName>
</protein>
<evidence type="ECO:0000313" key="2">
    <source>
        <dbReference type="Proteomes" id="UP001589870"/>
    </source>
</evidence>
<comment type="caution">
    <text evidence="1">The sequence shown here is derived from an EMBL/GenBank/DDBJ whole genome shotgun (WGS) entry which is preliminary data.</text>
</comment>
<dbReference type="RefSeq" id="WP_394301770.1">
    <property type="nucleotide sequence ID" value="NZ_JBHMQT010000033.1"/>
</dbReference>
<name>A0ABV6U5C4_9ACTN</name>
<evidence type="ECO:0008006" key="3">
    <source>
        <dbReference type="Google" id="ProtNLM"/>
    </source>
</evidence>
<organism evidence="1 2">
    <name type="scientific">Sphaerimonospora cavernae</name>
    <dbReference type="NCBI Taxonomy" id="1740611"/>
    <lineage>
        <taxon>Bacteria</taxon>
        <taxon>Bacillati</taxon>
        <taxon>Actinomycetota</taxon>
        <taxon>Actinomycetes</taxon>
        <taxon>Streptosporangiales</taxon>
        <taxon>Streptosporangiaceae</taxon>
        <taxon>Sphaerimonospora</taxon>
    </lineage>
</organism>
<evidence type="ECO:0000313" key="1">
    <source>
        <dbReference type="EMBL" id="MFC0863626.1"/>
    </source>
</evidence>
<gene>
    <name evidence="1" type="ORF">ACFHYQ_15090</name>
</gene>
<proteinExistence type="predicted"/>
<keyword evidence="2" id="KW-1185">Reference proteome</keyword>
<accession>A0ABV6U5C4</accession>
<reference evidence="1 2" key="1">
    <citation type="submission" date="2024-09" db="EMBL/GenBank/DDBJ databases">
        <authorList>
            <person name="Sun Q."/>
            <person name="Mori K."/>
        </authorList>
    </citation>
    <scope>NUCLEOTIDE SEQUENCE [LARGE SCALE GENOMIC DNA]</scope>
    <source>
        <strain evidence="1 2">TBRC 1851</strain>
    </source>
</reference>
<dbReference type="Proteomes" id="UP001589870">
    <property type="component" value="Unassembled WGS sequence"/>
</dbReference>